<proteinExistence type="predicted"/>
<feature type="region of interest" description="Disordered" evidence="1">
    <location>
        <begin position="152"/>
        <end position="217"/>
    </location>
</feature>
<comment type="caution">
    <text evidence="2">The sequence shown here is derived from an EMBL/GenBank/DDBJ whole genome shotgun (WGS) entry which is preliminary data.</text>
</comment>
<feature type="compositionally biased region" description="Basic and acidic residues" evidence="1">
    <location>
        <begin position="169"/>
        <end position="204"/>
    </location>
</feature>
<name>A0A7J5YRS7_DISMA</name>
<dbReference type="Proteomes" id="UP000518266">
    <property type="component" value="Unassembled WGS sequence"/>
</dbReference>
<dbReference type="AlphaFoldDB" id="A0A7J5YRS7"/>
<reference evidence="2 3" key="1">
    <citation type="submission" date="2020-03" db="EMBL/GenBank/DDBJ databases">
        <title>Dissostichus mawsoni Genome sequencing and assembly.</title>
        <authorList>
            <person name="Park H."/>
        </authorList>
    </citation>
    <scope>NUCLEOTIDE SEQUENCE [LARGE SCALE GENOMIC DNA]</scope>
    <source>
        <strain evidence="2">DM0001</strain>
        <tissue evidence="2">Muscle</tissue>
    </source>
</reference>
<evidence type="ECO:0000256" key="1">
    <source>
        <dbReference type="SAM" id="MobiDB-lite"/>
    </source>
</evidence>
<feature type="region of interest" description="Disordered" evidence="1">
    <location>
        <begin position="43"/>
        <end position="64"/>
    </location>
</feature>
<evidence type="ECO:0000313" key="3">
    <source>
        <dbReference type="Proteomes" id="UP000518266"/>
    </source>
</evidence>
<organism evidence="2 3">
    <name type="scientific">Dissostichus mawsoni</name>
    <name type="common">Antarctic cod</name>
    <dbReference type="NCBI Taxonomy" id="36200"/>
    <lineage>
        <taxon>Eukaryota</taxon>
        <taxon>Metazoa</taxon>
        <taxon>Chordata</taxon>
        <taxon>Craniata</taxon>
        <taxon>Vertebrata</taxon>
        <taxon>Euteleostomi</taxon>
        <taxon>Actinopterygii</taxon>
        <taxon>Neopterygii</taxon>
        <taxon>Teleostei</taxon>
        <taxon>Neoteleostei</taxon>
        <taxon>Acanthomorphata</taxon>
        <taxon>Eupercaria</taxon>
        <taxon>Perciformes</taxon>
        <taxon>Notothenioidei</taxon>
        <taxon>Nototheniidae</taxon>
        <taxon>Dissostichus</taxon>
    </lineage>
</organism>
<keyword evidence="3" id="KW-1185">Reference proteome</keyword>
<accession>A0A7J5YRS7</accession>
<dbReference type="OrthoDB" id="10629368at2759"/>
<gene>
    <name evidence="2" type="ORF">F7725_012889</name>
</gene>
<protein>
    <submittedName>
        <fullName evidence="2">Uncharacterized protein</fullName>
    </submittedName>
</protein>
<sequence>MSSYSQNSPSEAMRPPPLTLACIPVGRHTVVGSDMVPGLARDKTTWGEGGLKAPNPQSPSLQNPRHRARAGIIENTDVSNTGTGQSFLLNKTQYAGVQQAAAGGVSDVGRNPVGGLGVSWDTSQLPGPLLGLSPKGFAWTSTSLRTRLDNLFGLGPLPKRHGNDWQPGRGEERKRREGRRQMERKGGGGGVEKRQWGEVRRGEGSETGISGSKALLA</sequence>
<evidence type="ECO:0000313" key="2">
    <source>
        <dbReference type="EMBL" id="KAF3851117.1"/>
    </source>
</evidence>
<dbReference type="EMBL" id="JAAKFY010000010">
    <property type="protein sequence ID" value="KAF3851117.1"/>
    <property type="molecule type" value="Genomic_DNA"/>
</dbReference>